<organism evidence="1 2">
    <name type="scientific">Leifsonia xyli subsp. xyli</name>
    <dbReference type="NCBI Taxonomy" id="59736"/>
    <lineage>
        <taxon>Bacteria</taxon>
        <taxon>Bacillati</taxon>
        <taxon>Actinomycetota</taxon>
        <taxon>Actinomycetes</taxon>
        <taxon>Micrococcales</taxon>
        <taxon>Microbacteriaceae</taxon>
        <taxon>Leifsonia</taxon>
    </lineage>
</organism>
<protein>
    <submittedName>
        <fullName evidence="1">Uncharacterized protein</fullName>
    </submittedName>
</protein>
<accession>A0A1E2SNM6</accession>
<dbReference type="RefSeq" id="WP_141692764.1">
    <property type="nucleotide sequence ID" value="NZ_LNZG01000001.1"/>
</dbReference>
<sequence length="144" mass="14681">MAPVGQRVKGAKSKSGQLAQSDGAIVNLTDAAVIPAMVKVDVDPVASYTGGVKGLAATSPEITGKKLSLSDPAVKAYLRYVDEKIAAATAAIHKAIPSVSILSTYRVAYGGLVVKVPARDAKALLSVPGVAAVQNNALQSCPQR</sequence>
<dbReference type="EMBL" id="LNZG01000001">
    <property type="protein sequence ID" value="ODA91380.1"/>
    <property type="molecule type" value="Genomic_DNA"/>
</dbReference>
<dbReference type="Proteomes" id="UP000094426">
    <property type="component" value="Unassembled WGS sequence"/>
</dbReference>
<name>A0A1E2SNM6_LEIXY</name>
<evidence type="ECO:0000313" key="1">
    <source>
        <dbReference type="EMBL" id="ODA91380.1"/>
    </source>
</evidence>
<dbReference type="AlphaFoldDB" id="A0A1E2SNM6"/>
<gene>
    <name evidence="1" type="ORF">ATY41_01495</name>
</gene>
<comment type="caution">
    <text evidence="1">The sequence shown here is derived from an EMBL/GenBank/DDBJ whole genome shotgun (WGS) entry which is preliminary data.</text>
</comment>
<dbReference type="OrthoDB" id="614750at2"/>
<evidence type="ECO:0000313" key="2">
    <source>
        <dbReference type="Proteomes" id="UP000094426"/>
    </source>
</evidence>
<reference evidence="1 2" key="1">
    <citation type="submission" date="2015-11" db="EMBL/GenBank/DDBJ databases">
        <authorList>
            <person name="Zhang Y."/>
            <person name="Guo Z."/>
        </authorList>
    </citation>
    <scope>NUCLEOTIDE SEQUENCE [LARGE SCALE GENOMIC DNA]</scope>
    <source>
        <strain evidence="2">gdw1</strain>
    </source>
</reference>
<proteinExistence type="predicted"/>